<comment type="caution">
    <text evidence="1">The sequence shown here is derived from an EMBL/GenBank/DDBJ whole genome shotgun (WGS) entry which is preliminary data.</text>
</comment>
<keyword evidence="2" id="KW-1185">Reference proteome</keyword>
<name>A0ABP3RQ97_9ACTN</name>
<proteinExistence type="predicted"/>
<gene>
    <name evidence="1" type="ORF">GCM10009547_16130</name>
</gene>
<accession>A0ABP3RQ97</accession>
<sequence length="282" mass="30647">MTRPVIVQDEGQIGFHWSTPTGVPVRLDALVKTDDEPRRLLPTHLEALDDALIIAAGRFGEILGGGRGPADDAERTGLRELHRAMDRLSWEYHAAVESMGAVISTRAGQILGTAFLMSVMARRPLSLLGPAPFEGELDEPGIGVVAGYGDLVWVDGDRPWRGARWVVRTEDGRRLPATLSMLLFDSSGVQKDAARDEHRAAIGEVLAALPTDDLDAMTAASALDWMLYDWLMAHRDGPDSAAVDVKDRPDDAVMIVRAAAASTELRARFDPELLRIPARCPA</sequence>
<evidence type="ECO:0000313" key="1">
    <source>
        <dbReference type="EMBL" id="GAA0615011.1"/>
    </source>
</evidence>
<protein>
    <submittedName>
        <fullName evidence="1">Uncharacterized protein</fullName>
    </submittedName>
</protein>
<reference evidence="2" key="1">
    <citation type="journal article" date="2019" name="Int. J. Syst. Evol. Microbiol.">
        <title>The Global Catalogue of Microorganisms (GCM) 10K type strain sequencing project: providing services to taxonomists for standard genome sequencing and annotation.</title>
        <authorList>
            <consortium name="The Broad Institute Genomics Platform"/>
            <consortium name="The Broad Institute Genome Sequencing Center for Infectious Disease"/>
            <person name="Wu L."/>
            <person name="Ma J."/>
        </authorList>
    </citation>
    <scope>NUCLEOTIDE SEQUENCE [LARGE SCALE GENOMIC DNA]</scope>
    <source>
        <strain evidence="2">JCM 10671</strain>
    </source>
</reference>
<dbReference type="EMBL" id="BAAAHE010000011">
    <property type="protein sequence ID" value="GAA0615011.1"/>
    <property type="molecule type" value="Genomic_DNA"/>
</dbReference>
<evidence type="ECO:0000313" key="2">
    <source>
        <dbReference type="Proteomes" id="UP001500957"/>
    </source>
</evidence>
<dbReference type="Proteomes" id="UP001500957">
    <property type="component" value="Unassembled WGS sequence"/>
</dbReference>
<dbReference type="RefSeq" id="WP_344603429.1">
    <property type="nucleotide sequence ID" value="NZ_BAAAHE010000011.1"/>
</dbReference>
<organism evidence="1 2">
    <name type="scientific">Sporichthya brevicatena</name>
    <dbReference type="NCBI Taxonomy" id="171442"/>
    <lineage>
        <taxon>Bacteria</taxon>
        <taxon>Bacillati</taxon>
        <taxon>Actinomycetota</taxon>
        <taxon>Actinomycetes</taxon>
        <taxon>Sporichthyales</taxon>
        <taxon>Sporichthyaceae</taxon>
        <taxon>Sporichthya</taxon>
    </lineage>
</organism>